<sequence length="187" mass="20309">MPDPPSNPFASPEIEEVPAYTGPLHQSKTMGRWVGLSTLSGILLFAAYFVASMTLCILLTLVVFFPERISPQVLTPLGIYCAVAGIYGILIGFVLGITFGMISYWAPAGRGIYTLYVFGLPLGVLLTVFAPLVILYDYYAHNALPAQELTLLLIWTACLGLFSLIASAHLVVNIRRFLVKPLESPTG</sequence>
<dbReference type="EMBL" id="QPEX01000017">
    <property type="protein sequence ID" value="RCS51894.1"/>
    <property type="molecule type" value="Genomic_DNA"/>
</dbReference>
<dbReference type="Proteomes" id="UP000253562">
    <property type="component" value="Unassembled WGS sequence"/>
</dbReference>
<keyword evidence="1" id="KW-0812">Transmembrane</keyword>
<keyword evidence="1" id="KW-0472">Membrane</keyword>
<proteinExistence type="predicted"/>
<feature type="transmembrane region" description="Helical" evidence="1">
    <location>
        <begin position="112"/>
        <end position="139"/>
    </location>
</feature>
<feature type="transmembrane region" description="Helical" evidence="1">
    <location>
        <begin position="151"/>
        <end position="172"/>
    </location>
</feature>
<evidence type="ECO:0000256" key="1">
    <source>
        <dbReference type="SAM" id="Phobius"/>
    </source>
</evidence>
<feature type="transmembrane region" description="Helical" evidence="1">
    <location>
        <begin position="77"/>
        <end position="106"/>
    </location>
</feature>
<gene>
    <name evidence="2" type="ORF">DTL42_10060</name>
</gene>
<feature type="transmembrane region" description="Helical" evidence="1">
    <location>
        <begin position="42"/>
        <end position="65"/>
    </location>
</feature>
<evidence type="ECO:0000313" key="3">
    <source>
        <dbReference type="Proteomes" id="UP000253562"/>
    </source>
</evidence>
<evidence type="ECO:0000313" key="2">
    <source>
        <dbReference type="EMBL" id="RCS51894.1"/>
    </source>
</evidence>
<organism evidence="2 3">
    <name type="scientific">Bremerella cremea</name>
    <dbReference type="NCBI Taxonomy" id="1031537"/>
    <lineage>
        <taxon>Bacteria</taxon>
        <taxon>Pseudomonadati</taxon>
        <taxon>Planctomycetota</taxon>
        <taxon>Planctomycetia</taxon>
        <taxon>Pirellulales</taxon>
        <taxon>Pirellulaceae</taxon>
        <taxon>Bremerella</taxon>
    </lineage>
</organism>
<comment type="caution">
    <text evidence="2">The sequence shown here is derived from an EMBL/GenBank/DDBJ whole genome shotgun (WGS) entry which is preliminary data.</text>
</comment>
<accession>A0A368KW31</accession>
<protein>
    <submittedName>
        <fullName evidence="2">Uncharacterized protein</fullName>
    </submittedName>
</protein>
<dbReference type="AlphaFoldDB" id="A0A368KW31"/>
<dbReference type="OrthoDB" id="282258at2"/>
<keyword evidence="1" id="KW-1133">Transmembrane helix</keyword>
<reference evidence="2 3" key="1">
    <citation type="submission" date="2018-07" db="EMBL/GenBank/DDBJ databases">
        <title>Comparative genomes isolates from brazilian mangrove.</title>
        <authorList>
            <person name="De Araujo J.E."/>
            <person name="Taketani R.G."/>
            <person name="Silva M.C.P."/>
            <person name="Lourenco M.V."/>
            <person name="Oliveira V.M."/>
            <person name="Andreote F.D."/>
        </authorList>
    </citation>
    <scope>NUCLEOTIDE SEQUENCE [LARGE SCALE GENOMIC DNA]</scope>
    <source>
        <strain evidence="2 3">HEX PRIS-MGV</strain>
    </source>
</reference>
<dbReference type="RefSeq" id="WP_114368601.1">
    <property type="nucleotide sequence ID" value="NZ_QPEX01000017.1"/>
</dbReference>
<name>A0A368KW31_9BACT</name>